<dbReference type="PRINTS" id="PR01438">
    <property type="entry name" value="UNVRSLSTRESS"/>
</dbReference>
<dbReference type="AlphaFoldDB" id="A0A9D1S1I0"/>
<dbReference type="SUPFAM" id="SSF52402">
    <property type="entry name" value="Adenine nucleotide alpha hydrolases-like"/>
    <property type="match status" value="1"/>
</dbReference>
<dbReference type="Gene3D" id="3.40.50.620">
    <property type="entry name" value="HUPs"/>
    <property type="match status" value="1"/>
</dbReference>
<dbReference type="InterPro" id="IPR014729">
    <property type="entry name" value="Rossmann-like_a/b/a_fold"/>
</dbReference>
<evidence type="ECO:0000256" key="1">
    <source>
        <dbReference type="ARBA" id="ARBA00008791"/>
    </source>
</evidence>
<name>A0A9D1S1I0_9MICC</name>
<dbReference type="Proteomes" id="UP000824151">
    <property type="component" value="Unassembled WGS sequence"/>
</dbReference>
<comment type="similarity">
    <text evidence="1">Belongs to the universal stress protein A family.</text>
</comment>
<reference evidence="3" key="2">
    <citation type="submission" date="2021-04" db="EMBL/GenBank/DDBJ databases">
        <authorList>
            <person name="Gilroy R."/>
        </authorList>
    </citation>
    <scope>NUCLEOTIDE SEQUENCE</scope>
    <source>
        <strain evidence="3">ChiHejej3B27-3195</strain>
    </source>
</reference>
<evidence type="ECO:0000259" key="2">
    <source>
        <dbReference type="Pfam" id="PF00582"/>
    </source>
</evidence>
<feature type="domain" description="UspA" evidence="2">
    <location>
        <begin position="1"/>
        <end position="143"/>
    </location>
</feature>
<comment type="caution">
    <text evidence="3">The sequence shown here is derived from an EMBL/GenBank/DDBJ whole genome shotgun (WGS) entry which is preliminary data.</text>
</comment>
<dbReference type="InterPro" id="IPR006015">
    <property type="entry name" value="Universal_stress_UspA"/>
</dbReference>
<dbReference type="PANTHER" id="PTHR46268">
    <property type="entry name" value="STRESS RESPONSE PROTEIN NHAX"/>
    <property type="match status" value="1"/>
</dbReference>
<reference evidence="3" key="1">
    <citation type="journal article" date="2021" name="PeerJ">
        <title>Extensive microbial diversity within the chicken gut microbiome revealed by metagenomics and culture.</title>
        <authorList>
            <person name="Gilroy R."/>
            <person name="Ravi A."/>
            <person name="Getino M."/>
            <person name="Pursley I."/>
            <person name="Horton D.L."/>
            <person name="Alikhan N.F."/>
            <person name="Baker D."/>
            <person name="Gharbi K."/>
            <person name="Hall N."/>
            <person name="Watson M."/>
            <person name="Adriaenssens E.M."/>
            <person name="Foster-Nyarko E."/>
            <person name="Jarju S."/>
            <person name="Secka A."/>
            <person name="Antonio M."/>
            <person name="Oren A."/>
            <person name="Chaudhuri R.R."/>
            <person name="La Ragione R."/>
            <person name="Hildebrand F."/>
            <person name="Pallen M.J."/>
        </authorList>
    </citation>
    <scope>NUCLEOTIDE SEQUENCE</scope>
    <source>
        <strain evidence="3">ChiHejej3B27-3195</strain>
    </source>
</reference>
<protein>
    <submittedName>
        <fullName evidence="3">Universal stress protein</fullName>
    </submittedName>
</protein>
<organism evidence="3 4">
    <name type="scientific">Candidatus Nesterenkonia stercoripullorum</name>
    <dbReference type="NCBI Taxonomy" id="2838701"/>
    <lineage>
        <taxon>Bacteria</taxon>
        <taxon>Bacillati</taxon>
        <taxon>Actinomycetota</taxon>
        <taxon>Actinomycetes</taxon>
        <taxon>Micrococcales</taxon>
        <taxon>Micrococcaceae</taxon>
        <taxon>Nesterenkonia</taxon>
    </lineage>
</organism>
<dbReference type="InterPro" id="IPR006016">
    <property type="entry name" value="UspA"/>
</dbReference>
<dbReference type="CDD" id="cd00293">
    <property type="entry name" value="USP-like"/>
    <property type="match status" value="1"/>
</dbReference>
<evidence type="ECO:0000313" key="3">
    <source>
        <dbReference type="EMBL" id="HIW99327.1"/>
    </source>
</evidence>
<sequence>MAQRILIGVDNSETAFRAAEKAASLAAAFGAELHVLSSFTVNLTQAVKHDQPDAYHRVESLYANNAVRTADAVVEALRVHYQDLEIISKAREGTPAHALLNEAEQIDADVIVVGNKRVQGPTRFLGSIARTIAAEAHCDLYLVNTRER</sequence>
<accession>A0A9D1S1I0</accession>
<dbReference type="PANTHER" id="PTHR46268:SF15">
    <property type="entry name" value="UNIVERSAL STRESS PROTEIN HP_0031"/>
    <property type="match status" value="1"/>
</dbReference>
<gene>
    <name evidence="3" type="ORF">H9871_04210</name>
</gene>
<evidence type="ECO:0000313" key="4">
    <source>
        <dbReference type="Proteomes" id="UP000824151"/>
    </source>
</evidence>
<dbReference type="EMBL" id="DXGD01000151">
    <property type="protein sequence ID" value="HIW99327.1"/>
    <property type="molecule type" value="Genomic_DNA"/>
</dbReference>
<proteinExistence type="inferred from homology"/>
<dbReference type="Pfam" id="PF00582">
    <property type="entry name" value="Usp"/>
    <property type="match status" value="1"/>
</dbReference>